<dbReference type="InterPro" id="IPR002934">
    <property type="entry name" value="Polymerase_NTP_transf_dom"/>
</dbReference>
<dbReference type="OrthoDB" id="9813766at2"/>
<dbReference type="PANTHER" id="PTHR33933">
    <property type="entry name" value="NUCLEOTIDYLTRANSFERASE"/>
    <property type="match status" value="1"/>
</dbReference>
<sequence length="110" mass="12665">MNQLPVDISQALDDFCQELRQKLPNDIVEIRLFGSMAKGLAVTDSDIDVLIVLKNKSELVKELILETQVDINLKYDVFISIILKSQIEFSYPAFRQSLFFRNLQEEGIML</sequence>
<organism evidence="2 3">
    <name type="scientific">Desulforamulus aeronauticus DSM 10349</name>
    <dbReference type="NCBI Taxonomy" id="1121421"/>
    <lineage>
        <taxon>Bacteria</taxon>
        <taxon>Bacillati</taxon>
        <taxon>Bacillota</taxon>
        <taxon>Clostridia</taxon>
        <taxon>Eubacteriales</taxon>
        <taxon>Peptococcaceae</taxon>
        <taxon>Desulforamulus</taxon>
    </lineage>
</organism>
<dbReference type="GO" id="GO:0016779">
    <property type="term" value="F:nucleotidyltransferase activity"/>
    <property type="evidence" value="ECO:0007669"/>
    <property type="project" value="InterPro"/>
</dbReference>
<gene>
    <name evidence="2" type="ORF">SAMN02745123_02001</name>
</gene>
<accession>A0A1M6SSW8</accession>
<dbReference type="Pfam" id="PF01909">
    <property type="entry name" value="NTP_transf_2"/>
    <property type="match status" value="1"/>
</dbReference>
<dbReference type="EMBL" id="FRAR01000014">
    <property type="protein sequence ID" value="SHK47678.1"/>
    <property type="molecule type" value="Genomic_DNA"/>
</dbReference>
<feature type="domain" description="Polymerase nucleotidyl transferase" evidence="1">
    <location>
        <begin position="15"/>
        <end position="89"/>
    </location>
</feature>
<name>A0A1M6SSW8_9FIRM</name>
<dbReference type="Gene3D" id="3.30.460.10">
    <property type="entry name" value="Beta Polymerase, domain 2"/>
    <property type="match status" value="1"/>
</dbReference>
<dbReference type="Proteomes" id="UP000183997">
    <property type="component" value="Unassembled WGS sequence"/>
</dbReference>
<protein>
    <submittedName>
        <fullName evidence="2">Nucleotidyltransferase domain-containing protein</fullName>
    </submittedName>
</protein>
<keyword evidence="3" id="KW-1185">Reference proteome</keyword>
<dbReference type="PANTHER" id="PTHR33933:SF3">
    <property type="entry name" value="PROTEIN ADENYLYLTRANSFERASE MJ0604-RELATED"/>
    <property type="match status" value="1"/>
</dbReference>
<dbReference type="CDD" id="cd05403">
    <property type="entry name" value="NT_KNTase_like"/>
    <property type="match status" value="1"/>
</dbReference>
<dbReference type="InterPro" id="IPR052548">
    <property type="entry name" value="Type_VII_TA_antitoxin"/>
</dbReference>
<proteinExistence type="predicted"/>
<reference evidence="3" key="1">
    <citation type="submission" date="2016-11" db="EMBL/GenBank/DDBJ databases">
        <authorList>
            <person name="Varghese N."/>
            <person name="Submissions S."/>
        </authorList>
    </citation>
    <scope>NUCLEOTIDE SEQUENCE [LARGE SCALE GENOMIC DNA]</scope>
    <source>
        <strain evidence="3">DSM 10349</strain>
    </source>
</reference>
<dbReference type="InterPro" id="IPR043519">
    <property type="entry name" value="NT_sf"/>
</dbReference>
<dbReference type="STRING" id="1121421.SAMN02745123_02001"/>
<keyword evidence="2" id="KW-0808">Transferase</keyword>
<dbReference type="RefSeq" id="WP_072913762.1">
    <property type="nucleotide sequence ID" value="NZ_FRAR01000014.1"/>
</dbReference>
<evidence type="ECO:0000313" key="2">
    <source>
        <dbReference type="EMBL" id="SHK47678.1"/>
    </source>
</evidence>
<evidence type="ECO:0000259" key="1">
    <source>
        <dbReference type="Pfam" id="PF01909"/>
    </source>
</evidence>
<evidence type="ECO:0000313" key="3">
    <source>
        <dbReference type="Proteomes" id="UP000183997"/>
    </source>
</evidence>
<dbReference type="SUPFAM" id="SSF81301">
    <property type="entry name" value="Nucleotidyltransferase"/>
    <property type="match status" value="1"/>
</dbReference>
<dbReference type="AlphaFoldDB" id="A0A1M6SSW8"/>